<organism evidence="2">
    <name type="scientific">marine metagenome</name>
    <dbReference type="NCBI Taxonomy" id="408172"/>
    <lineage>
        <taxon>unclassified sequences</taxon>
        <taxon>metagenomes</taxon>
        <taxon>ecological metagenomes</taxon>
    </lineage>
</organism>
<evidence type="ECO:0000313" key="2">
    <source>
        <dbReference type="EMBL" id="SVB09268.1"/>
    </source>
</evidence>
<dbReference type="GO" id="GO:0022857">
    <property type="term" value="F:transmembrane transporter activity"/>
    <property type="evidence" value="ECO:0007669"/>
    <property type="project" value="InterPro"/>
</dbReference>
<dbReference type="EMBL" id="UINC01028383">
    <property type="protein sequence ID" value="SVB09268.1"/>
    <property type="molecule type" value="Genomic_DNA"/>
</dbReference>
<dbReference type="Pfam" id="PF04069">
    <property type="entry name" value="OpuAC"/>
    <property type="match status" value="1"/>
</dbReference>
<reference evidence="2" key="1">
    <citation type="submission" date="2018-05" db="EMBL/GenBank/DDBJ databases">
        <authorList>
            <person name="Lanie J.A."/>
            <person name="Ng W.-L."/>
            <person name="Kazmierczak K.M."/>
            <person name="Andrzejewski T.M."/>
            <person name="Davidsen T.M."/>
            <person name="Wayne K.J."/>
            <person name="Tettelin H."/>
            <person name="Glass J.I."/>
            <person name="Rusch D."/>
            <person name="Podicherti R."/>
            <person name="Tsui H.-C.T."/>
            <person name="Winkler M.E."/>
        </authorList>
    </citation>
    <scope>NUCLEOTIDE SEQUENCE</scope>
</reference>
<dbReference type="Gene3D" id="3.10.105.10">
    <property type="entry name" value="Dipeptide-binding Protein, Domain 3"/>
    <property type="match status" value="1"/>
</dbReference>
<gene>
    <name evidence="2" type="ORF">METZ01_LOCUS162122</name>
</gene>
<name>A0A382B676_9ZZZZ</name>
<dbReference type="AlphaFoldDB" id="A0A382B676"/>
<evidence type="ECO:0000259" key="1">
    <source>
        <dbReference type="Pfam" id="PF04069"/>
    </source>
</evidence>
<protein>
    <recommendedName>
        <fullName evidence="1">ABC-type glycine betaine transport system substrate-binding domain-containing protein</fullName>
    </recommendedName>
</protein>
<feature type="domain" description="ABC-type glycine betaine transport system substrate-binding" evidence="1">
    <location>
        <begin position="30"/>
        <end position="317"/>
    </location>
</feature>
<sequence>MKLINKVLAVSAISLSLMPALASADCGKARLADFDWNSANVHTGIVQFILEHGYGCEVETTRGSTTPIMAAHYDSQLDVVTELWYDNIVTQYDAVEAEGIIENIGINTPDSQQAFYVDRNTVDKYNIKSVLDMNNPEIAALFSDPENPGMGRMVSCIGGWTCYTINHVKQRVYGLDKFYTNFDPGSSGALAAEIAGAFAKDRPIFTYYWAPTALMGKVDLVRLTEPPYDAACWGAMMDVVEDIKANGKDVYKPTCATEYKDMSLDKSVLTAWADTHPDETAFLRAYSIPTATVNKLLAYYEDEADGDMELLAMEYLQNNSEWKSWVSAEVAAKVSGAL</sequence>
<proteinExistence type="predicted"/>
<dbReference type="Gene3D" id="3.40.190.100">
    <property type="entry name" value="Glycine betaine-binding periplasmic protein, domain 2"/>
    <property type="match status" value="1"/>
</dbReference>
<dbReference type="GO" id="GO:0043190">
    <property type="term" value="C:ATP-binding cassette (ABC) transporter complex"/>
    <property type="evidence" value="ECO:0007669"/>
    <property type="project" value="InterPro"/>
</dbReference>
<dbReference type="InterPro" id="IPR007210">
    <property type="entry name" value="ABC_Gly_betaine_transp_sub-bd"/>
</dbReference>
<accession>A0A382B676</accession>
<dbReference type="SUPFAM" id="SSF53850">
    <property type="entry name" value="Periplasmic binding protein-like II"/>
    <property type="match status" value="1"/>
</dbReference>